<feature type="active site" evidence="7">
    <location>
        <position position="132"/>
    </location>
</feature>
<dbReference type="AlphaFoldDB" id="A0A1H2M9E5"/>
<keyword evidence="2 7" id="KW-0489">Methyltransferase</keyword>
<protein>
    <recommendedName>
        <fullName evidence="1">DNA (cytosine-5-)-methyltransferase</fullName>
        <ecNumber evidence="1">2.1.1.37</ecNumber>
    </recommendedName>
</protein>
<dbReference type="RefSeq" id="WP_093215164.1">
    <property type="nucleotide sequence ID" value="NZ_LT629803.1"/>
</dbReference>
<dbReference type="REBASE" id="163228">
    <property type="entry name" value="M.Pva3656ORF421P"/>
</dbReference>
<organism evidence="9 10">
    <name type="scientific">Pseudomonas vancouverensis</name>
    <dbReference type="NCBI Taxonomy" id="95300"/>
    <lineage>
        <taxon>Bacteria</taxon>
        <taxon>Pseudomonadati</taxon>
        <taxon>Pseudomonadota</taxon>
        <taxon>Gammaproteobacteria</taxon>
        <taxon>Pseudomonadales</taxon>
        <taxon>Pseudomonadaceae</taxon>
        <taxon>Pseudomonas</taxon>
    </lineage>
</organism>
<dbReference type="PRINTS" id="PR00105">
    <property type="entry name" value="C5METTRFRASE"/>
</dbReference>
<dbReference type="STRING" id="95300.SAMN05216558_0421"/>
<dbReference type="Gene3D" id="3.90.120.10">
    <property type="entry name" value="DNA Methylase, subunit A, domain 2"/>
    <property type="match status" value="1"/>
</dbReference>
<comment type="catalytic activity">
    <reaction evidence="6">
        <text>a 2'-deoxycytidine in DNA + S-adenosyl-L-methionine = a 5-methyl-2'-deoxycytidine in DNA + S-adenosyl-L-homocysteine + H(+)</text>
        <dbReference type="Rhea" id="RHEA:13681"/>
        <dbReference type="Rhea" id="RHEA-COMP:11369"/>
        <dbReference type="Rhea" id="RHEA-COMP:11370"/>
        <dbReference type="ChEBI" id="CHEBI:15378"/>
        <dbReference type="ChEBI" id="CHEBI:57856"/>
        <dbReference type="ChEBI" id="CHEBI:59789"/>
        <dbReference type="ChEBI" id="CHEBI:85452"/>
        <dbReference type="ChEBI" id="CHEBI:85454"/>
        <dbReference type="EC" id="2.1.1.37"/>
    </reaction>
</comment>
<evidence type="ECO:0000256" key="7">
    <source>
        <dbReference type="PROSITE-ProRule" id="PRU01016"/>
    </source>
</evidence>
<accession>A0A1H2M9E5</accession>
<dbReference type="Proteomes" id="UP000295254">
    <property type="component" value="Unassembled WGS sequence"/>
</dbReference>
<name>A0A1H2M9E5_PSEVA</name>
<dbReference type="EC" id="2.1.1.37" evidence="1"/>
<dbReference type="Pfam" id="PF00145">
    <property type="entry name" value="DNA_methylase"/>
    <property type="match status" value="2"/>
</dbReference>
<keyword evidence="5" id="KW-0680">Restriction system</keyword>
<dbReference type="OrthoDB" id="9813719at2"/>
<dbReference type="Gene3D" id="3.40.50.150">
    <property type="entry name" value="Vaccinia Virus protein VP39"/>
    <property type="match status" value="1"/>
</dbReference>
<evidence type="ECO:0000256" key="3">
    <source>
        <dbReference type="ARBA" id="ARBA00022679"/>
    </source>
</evidence>
<keyword evidence="10" id="KW-1185">Reference proteome</keyword>
<evidence type="ECO:0000256" key="2">
    <source>
        <dbReference type="ARBA" id="ARBA00022603"/>
    </source>
</evidence>
<sequence>MNIKQPLQVVDLFAGPGGLGEGFSSLNEGNSFQVVVSAEMDTHARATLRLRAFFRALKKDNPDALDDYYNYCESAEIAQPWTKRSQEQWLHADGEARQIRLGSPEGNSELDSILEKKLDVNRPWVLIGGPPCQAYSIVGRARNKGNSEYKAEEDHRHFLYREYLRIIQSKRPAVFVMENVKGILSSQVGGKQIFPQILRDLADPDSALGITDSIKPKYKIFSLASEDVYESGTDPQSLNLHNFVIKSEDYGIPQNRHRVILVGVSEELAGKFEDFKLVSRNSPSVGQMIQGLPKLRSTLSRGNDSADIWCSEIISHLDDLHRSLATKGEDLLLKHKIKIVRDSFSGARYSKGALRLKKALGSGKQFENQDLDSWFNDKRLGVWLNHEARSHMTSDLKRYIYASVFADAHKASPKGHKEFDLPGLAPDHKNWETGKFSDRFRVQVKNQTSSTITSHISKDGHYFIHYDPNQCRSLTVREAARLQTFPDNYFFLGNRTQQFHQVGNAVPPLLAHQIAKIVEQMINGLSA</sequence>
<dbReference type="GO" id="GO:0003886">
    <property type="term" value="F:DNA (cytosine-5-)-methyltransferase activity"/>
    <property type="evidence" value="ECO:0007669"/>
    <property type="project" value="UniProtKB-EC"/>
</dbReference>
<dbReference type="GO" id="GO:0009307">
    <property type="term" value="P:DNA restriction-modification system"/>
    <property type="evidence" value="ECO:0007669"/>
    <property type="project" value="UniProtKB-KW"/>
</dbReference>
<evidence type="ECO:0000256" key="4">
    <source>
        <dbReference type="ARBA" id="ARBA00022691"/>
    </source>
</evidence>
<comment type="similarity">
    <text evidence="7 8">Belongs to the class I-like SAM-binding methyltransferase superfamily. C5-methyltransferase family.</text>
</comment>
<gene>
    <name evidence="9" type="ORF">EIY72_25680</name>
</gene>
<dbReference type="PROSITE" id="PS51679">
    <property type="entry name" value="SAM_MT_C5"/>
    <property type="match status" value="1"/>
</dbReference>
<dbReference type="InterPro" id="IPR029063">
    <property type="entry name" value="SAM-dependent_MTases_sf"/>
</dbReference>
<evidence type="ECO:0000256" key="1">
    <source>
        <dbReference type="ARBA" id="ARBA00011975"/>
    </source>
</evidence>
<comment type="caution">
    <text evidence="9">The sequence shown here is derived from an EMBL/GenBank/DDBJ whole genome shotgun (WGS) entry which is preliminary data.</text>
</comment>
<dbReference type="PANTHER" id="PTHR10629:SF52">
    <property type="entry name" value="DNA (CYTOSINE-5)-METHYLTRANSFERASE 1"/>
    <property type="match status" value="1"/>
</dbReference>
<dbReference type="EMBL" id="RRZK01000032">
    <property type="protein sequence ID" value="TDB57657.1"/>
    <property type="molecule type" value="Genomic_DNA"/>
</dbReference>
<keyword evidence="3 7" id="KW-0808">Transferase</keyword>
<evidence type="ECO:0000313" key="9">
    <source>
        <dbReference type="EMBL" id="TDB57657.1"/>
    </source>
</evidence>
<dbReference type="InterPro" id="IPR050390">
    <property type="entry name" value="C5-Methyltransferase"/>
</dbReference>
<dbReference type="NCBIfam" id="TIGR00675">
    <property type="entry name" value="dcm"/>
    <property type="match status" value="1"/>
</dbReference>
<dbReference type="InterPro" id="IPR001525">
    <property type="entry name" value="C5_MeTfrase"/>
</dbReference>
<evidence type="ECO:0000256" key="5">
    <source>
        <dbReference type="ARBA" id="ARBA00022747"/>
    </source>
</evidence>
<evidence type="ECO:0000256" key="8">
    <source>
        <dbReference type="RuleBase" id="RU000416"/>
    </source>
</evidence>
<dbReference type="SUPFAM" id="SSF53335">
    <property type="entry name" value="S-adenosyl-L-methionine-dependent methyltransferases"/>
    <property type="match status" value="1"/>
</dbReference>
<evidence type="ECO:0000256" key="6">
    <source>
        <dbReference type="ARBA" id="ARBA00047422"/>
    </source>
</evidence>
<dbReference type="GO" id="GO:0032259">
    <property type="term" value="P:methylation"/>
    <property type="evidence" value="ECO:0007669"/>
    <property type="project" value="UniProtKB-KW"/>
</dbReference>
<reference evidence="10" key="1">
    <citation type="journal article" date="2019" name="bioRxiv">
        <title>Bacterially produced spermidine induces plant systemic susceptibility to pathogens.</title>
        <authorList>
            <person name="Melnyk R.A."/>
            <person name="Beskrovnaya P.A."/>
            <person name="Liu Z."/>
            <person name="Song Y."/>
            <person name="Haney C.H."/>
        </authorList>
    </citation>
    <scope>NUCLEOTIDE SEQUENCE [LARGE SCALE GENOMIC DNA]</scope>
    <source>
        <strain evidence="10">Dha-51</strain>
    </source>
</reference>
<evidence type="ECO:0000313" key="10">
    <source>
        <dbReference type="Proteomes" id="UP000295254"/>
    </source>
</evidence>
<keyword evidence="4 7" id="KW-0949">S-adenosyl-L-methionine</keyword>
<dbReference type="PANTHER" id="PTHR10629">
    <property type="entry name" value="CYTOSINE-SPECIFIC METHYLTRANSFERASE"/>
    <property type="match status" value="1"/>
</dbReference>
<proteinExistence type="inferred from homology"/>